<proteinExistence type="predicted"/>
<evidence type="ECO:0008006" key="3">
    <source>
        <dbReference type="Google" id="ProtNLM"/>
    </source>
</evidence>
<evidence type="ECO:0000313" key="1">
    <source>
        <dbReference type="EMBL" id="NOU74400.1"/>
    </source>
</evidence>
<name>A0ABX1Y0M9_9BACL</name>
<gene>
    <name evidence="1" type="ORF">GC098_23890</name>
</gene>
<reference evidence="1 2" key="1">
    <citation type="submission" date="2019-10" db="EMBL/GenBank/DDBJ databases">
        <title>Description of Paenibacillus terrestris sp. nov.</title>
        <authorList>
            <person name="Carlier A."/>
            <person name="Qi S."/>
        </authorList>
    </citation>
    <scope>NUCLEOTIDE SEQUENCE [LARGE SCALE GENOMIC DNA]</scope>
    <source>
        <strain evidence="1 2">LMG 31458</strain>
    </source>
</reference>
<comment type="caution">
    <text evidence="1">The sequence shown here is derived from an EMBL/GenBank/DDBJ whole genome shotgun (WGS) entry which is preliminary data.</text>
</comment>
<sequence>MMKRKGFFLLYMFIASVAFGSLASVLEVRMAYASQEAGPVGTGYLLDEEFDFLDANGSATNDLKISGWEIETTGGSYSFLYYNNFKVNDNSGTESVTLKKRFVSQTAGKLTLEYRFKRPVKMDGVAWQLRNDDVPGFEIMTSGGNLSYQNPSGSPVTLQLYNANQEYGVKVVVDMDAKTADVYIDGAKFYFITDTDMVWSESKAKSFTISPKSDYKEYVVDMSTVAGWTGTLNQLRFDPVDNNVTSGTFGIDYITITNGLLNSSFESGDNTDFIDAVSIEAQ</sequence>
<keyword evidence="2" id="KW-1185">Reference proteome</keyword>
<organism evidence="1 2">
    <name type="scientific">Paenibacillus phytorum</name>
    <dbReference type="NCBI Taxonomy" id="2654977"/>
    <lineage>
        <taxon>Bacteria</taxon>
        <taxon>Bacillati</taxon>
        <taxon>Bacillota</taxon>
        <taxon>Bacilli</taxon>
        <taxon>Bacillales</taxon>
        <taxon>Paenibacillaceae</taxon>
        <taxon>Paenibacillus</taxon>
    </lineage>
</organism>
<accession>A0ABX1Y0M9</accession>
<evidence type="ECO:0000313" key="2">
    <source>
        <dbReference type="Proteomes" id="UP000616779"/>
    </source>
</evidence>
<dbReference type="EMBL" id="WHOA01000165">
    <property type="protein sequence ID" value="NOU74400.1"/>
    <property type="molecule type" value="Genomic_DNA"/>
</dbReference>
<dbReference type="RefSeq" id="WP_171645807.1">
    <property type="nucleotide sequence ID" value="NZ_WHOA01000165.1"/>
</dbReference>
<dbReference type="Proteomes" id="UP000616779">
    <property type="component" value="Unassembled WGS sequence"/>
</dbReference>
<protein>
    <recommendedName>
        <fullName evidence="3">Lamin tail domain-containing protein</fullName>
    </recommendedName>
</protein>